<dbReference type="Proteomes" id="UP000494206">
    <property type="component" value="Unassembled WGS sequence"/>
</dbReference>
<dbReference type="InterPro" id="IPR036249">
    <property type="entry name" value="Thioredoxin-like_sf"/>
</dbReference>
<name>A0A8S1FDC5_9PELO</name>
<evidence type="ECO:0000259" key="8">
    <source>
        <dbReference type="PROSITE" id="PS51352"/>
    </source>
</evidence>
<dbReference type="AlphaFoldDB" id="A0A8S1FDC5"/>
<keyword evidence="3" id="KW-0560">Oxidoreductase</keyword>
<dbReference type="EC" id="1.8.1.8" evidence="1"/>
<dbReference type="Pfam" id="PF13905">
    <property type="entry name" value="Thioredoxin_8"/>
    <property type="match status" value="1"/>
</dbReference>
<comment type="similarity">
    <text evidence="5">Belongs to the nucleoredoxin family.</text>
</comment>
<dbReference type="GO" id="GO:0047134">
    <property type="term" value="F:protein-disulfide reductase [NAD(P)H] activity"/>
    <property type="evidence" value="ECO:0007669"/>
    <property type="project" value="UniProtKB-EC"/>
</dbReference>
<dbReference type="OrthoDB" id="189920at2759"/>
<dbReference type="InterPro" id="IPR017937">
    <property type="entry name" value="Thioredoxin_CS"/>
</dbReference>
<dbReference type="InterPro" id="IPR052259">
    <property type="entry name" value="Nucleoredoxin-like"/>
</dbReference>
<dbReference type="CDD" id="cd02964">
    <property type="entry name" value="TryX_like_family"/>
    <property type="match status" value="1"/>
</dbReference>
<evidence type="ECO:0000256" key="7">
    <source>
        <dbReference type="ARBA" id="ARBA00047804"/>
    </source>
</evidence>
<dbReference type="PANTHER" id="PTHR13871">
    <property type="entry name" value="THIOREDOXIN"/>
    <property type="match status" value="1"/>
</dbReference>
<dbReference type="SUPFAM" id="SSF52833">
    <property type="entry name" value="Thioredoxin-like"/>
    <property type="match status" value="1"/>
</dbReference>
<dbReference type="InterPro" id="IPR013766">
    <property type="entry name" value="Thioredoxin_domain"/>
</dbReference>
<dbReference type="EMBL" id="CADEPM010000009">
    <property type="protein sequence ID" value="CAB3409734.1"/>
    <property type="molecule type" value="Genomic_DNA"/>
</dbReference>
<evidence type="ECO:0000256" key="4">
    <source>
        <dbReference type="ARBA" id="ARBA00023027"/>
    </source>
</evidence>
<evidence type="ECO:0000256" key="5">
    <source>
        <dbReference type="ARBA" id="ARBA00025782"/>
    </source>
</evidence>
<dbReference type="InterPro" id="IPR012336">
    <property type="entry name" value="Thioredoxin-like_fold"/>
</dbReference>
<evidence type="ECO:0000256" key="3">
    <source>
        <dbReference type="ARBA" id="ARBA00023002"/>
    </source>
</evidence>
<evidence type="ECO:0000256" key="1">
    <source>
        <dbReference type="ARBA" id="ARBA00012612"/>
    </source>
</evidence>
<dbReference type="Gene3D" id="3.40.30.10">
    <property type="entry name" value="Glutaredoxin"/>
    <property type="match status" value="1"/>
</dbReference>
<protein>
    <recommendedName>
        <fullName evidence="1">protein-disulfide reductase</fullName>
        <ecNumber evidence="1">1.8.1.8</ecNumber>
    </recommendedName>
</protein>
<evidence type="ECO:0000256" key="6">
    <source>
        <dbReference type="ARBA" id="ARBA00047388"/>
    </source>
</evidence>
<reference evidence="9 10" key="1">
    <citation type="submission" date="2020-04" db="EMBL/GenBank/DDBJ databases">
        <authorList>
            <person name="Laetsch R D."/>
            <person name="Stevens L."/>
            <person name="Kumar S."/>
            <person name="Blaxter L. M."/>
        </authorList>
    </citation>
    <scope>NUCLEOTIDE SEQUENCE [LARGE SCALE GENOMIC DNA]</scope>
</reference>
<evidence type="ECO:0000313" key="9">
    <source>
        <dbReference type="EMBL" id="CAB3409734.1"/>
    </source>
</evidence>
<proteinExistence type="inferred from homology"/>
<keyword evidence="4" id="KW-0520">NAD</keyword>
<gene>
    <name evidence="9" type="ORF">CBOVIS_LOCUS11350</name>
</gene>
<sequence>MRIVGSLVRLLPRNSWNLQAERLAHALAKVPLKKRGVDGFLPENYLDNKAVLLYFSAGWCGSCKFLTPKVKKFYDAVKDDKTLEIVWISKDKEADHQIEYYEKNLPAWPYVPFGDENIMKLTKQYKTEVIPALKLINANGDVVNDRARADIEAAIKANPMDTYQKWKKLLGL</sequence>
<feature type="domain" description="Thioredoxin" evidence="8">
    <location>
        <begin position="21"/>
        <end position="171"/>
    </location>
</feature>
<dbReference type="PROSITE" id="PS00194">
    <property type="entry name" value="THIOREDOXIN_1"/>
    <property type="match status" value="1"/>
</dbReference>
<keyword evidence="2" id="KW-0677">Repeat</keyword>
<evidence type="ECO:0000313" key="10">
    <source>
        <dbReference type="Proteomes" id="UP000494206"/>
    </source>
</evidence>
<keyword evidence="10" id="KW-1185">Reference proteome</keyword>
<comment type="catalytic activity">
    <reaction evidence="6">
        <text>[protein]-dithiol + NAD(+) = [protein]-disulfide + NADH + H(+)</text>
        <dbReference type="Rhea" id="RHEA:18749"/>
        <dbReference type="Rhea" id="RHEA-COMP:10593"/>
        <dbReference type="Rhea" id="RHEA-COMP:10594"/>
        <dbReference type="ChEBI" id="CHEBI:15378"/>
        <dbReference type="ChEBI" id="CHEBI:29950"/>
        <dbReference type="ChEBI" id="CHEBI:50058"/>
        <dbReference type="ChEBI" id="CHEBI:57540"/>
        <dbReference type="ChEBI" id="CHEBI:57945"/>
        <dbReference type="EC" id="1.8.1.8"/>
    </reaction>
</comment>
<comment type="catalytic activity">
    <reaction evidence="7">
        <text>[protein]-dithiol + NADP(+) = [protein]-disulfide + NADPH + H(+)</text>
        <dbReference type="Rhea" id="RHEA:18753"/>
        <dbReference type="Rhea" id="RHEA-COMP:10593"/>
        <dbReference type="Rhea" id="RHEA-COMP:10594"/>
        <dbReference type="ChEBI" id="CHEBI:15378"/>
        <dbReference type="ChEBI" id="CHEBI:29950"/>
        <dbReference type="ChEBI" id="CHEBI:50058"/>
        <dbReference type="ChEBI" id="CHEBI:57783"/>
        <dbReference type="ChEBI" id="CHEBI:58349"/>
        <dbReference type="EC" id="1.8.1.8"/>
    </reaction>
</comment>
<accession>A0A8S1FDC5</accession>
<organism evidence="9 10">
    <name type="scientific">Caenorhabditis bovis</name>
    <dbReference type="NCBI Taxonomy" id="2654633"/>
    <lineage>
        <taxon>Eukaryota</taxon>
        <taxon>Metazoa</taxon>
        <taxon>Ecdysozoa</taxon>
        <taxon>Nematoda</taxon>
        <taxon>Chromadorea</taxon>
        <taxon>Rhabditida</taxon>
        <taxon>Rhabditina</taxon>
        <taxon>Rhabditomorpha</taxon>
        <taxon>Rhabditoidea</taxon>
        <taxon>Rhabditidae</taxon>
        <taxon>Peloderinae</taxon>
        <taxon>Caenorhabditis</taxon>
    </lineage>
</organism>
<evidence type="ECO:0000256" key="2">
    <source>
        <dbReference type="ARBA" id="ARBA00022737"/>
    </source>
</evidence>
<comment type="caution">
    <text evidence="9">The sequence shown here is derived from an EMBL/GenBank/DDBJ whole genome shotgun (WGS) entry which is preliminary data.</text>
</comment>
<dbReference type="PANTHER" id="PTHR13871:SF18">
    <property type="entry name" value="THIOREDOXIN DOMAIN-CONTAINING PROTEIN"/>
    <property type="match status" value="1"/>
</dbReference>
<dbReference type="PROSITE" id="PS51352">
    <property type="entry name" value="THIOREDOXIN_2"/>
    <property type="match status" value="1"/>
</dbReference>